<dbReference type="InterPro" id="IPR002058">
    <property type="entry name" value="PAP_assoc"/>
</dbReference>
<comment type="cofactor">
    <cofactor evidence="1">
        <name>Mn(2+)</name>
        <dbReference type="ChEBI" id="CHEBI:29035"/>
    </cofactor>
</comment>
<dbReference type="RefSeq" id="XP_005837147.1">
    <property type="nucleotide sequence ID" value="XM_005837090.1"/>
</dbReference>
<reference evidence="11 13" key="1">
    <citation type="journal article" date="2012" name="Nature">
        <title>Algal genomes reveal evolutionary mosaicism and the fate of nucleomorphs.</title>
        <authorList>
            <consortium name="DOE Joint Genome Institute"/>
            <person name="Curtis B.A."/>
            <person name="Tanifuji G."/>
            <person name="Burki F."/>
            <person name="Gruber A."/>
            <person name="Irimia M."/>
            <person name="Maruyama S."/>
            <person name="Arias M.C."/>
            <person name="Ball S.G."/>
            <person name="Gile G.H."/>
            <person name="Hirakawa Y."/>
            <person name="Hopkins J.F."/>
            <person name="Kuo A."/>
            <person name="Rensing S.A."/>
            <person name="Schmutz J."/>
            <person name="Symeonidi A."/>
            <person name="Elias M."/>
            <person name="Eveleigh R.J."/>
            <person name="Herman E.K."/>
            <person name="Klute M.J."/>
            <person name="Nakayama T."/>
            <person name="Obornik M."/>
            <person name="Reyes-Prieto A."/>
            <person name="Armbrust E.V."/>
            <person name="Aves S.J."/>
            <person name="Beiko R.G."/>
            <person name="Coutinho P."/>
            <person name="Dacks J.B."/>
            <person name="Durnford D.G."/>
            <person name="Fast N.M."/>
            <person name="Green B.R."/>
            <person name="Grisdale C.J."/>
            <person name="Hempel F."/>
            <person name="Henrissat B."/>
            <person name="Hoppner M.P."/>
            <person name="Ishida K."/>
            <person name="Kim E."/>
            <person name="Koreny L."/>
            <person name="Kroth P.G."/>
            <person name="Liu Y."/>
            <person name="Malik S.B."/>
            <person name="Maier U.G."/>
            <person name="McRose D."/>
            <person name="Mock T."/>
            <person name="Neilson J.A."/>
            <person name="Onodera N.T."/>
            <person name="Poole A.M."/>
            <person name="Pritham E.J."/>
            <person name="Richards T.A."/>
            <person name="Rocap G."/>
            <person name="Roy S.W."/>
            <person name="Sarai C."/>
            <person name="Schaack S."/>
            <person name="Shirato S."/>
            <person name="Slamovits C.H."/>
            <person name="Spencer D.F."/>
            <person name="Suzuki S."/>
            <person name="Worden A.Z."/>
            <person name="Zauner S."/>
            <person name="Barry K."/>
            <person name="Bell C."/>
            <person name="Bharti A.K."/>
            <person name="Crow J.A."/>
            <person name="Grimwood J."/>
            <person name="Kramer R."/>
            <person name="Lindquist E."/>
            <person name="Lucas S."/>
            <person name="Salamov A."/>
            <person name="McFadden G.I."/>
            <person name="Lane C.E."/>
            <person name="Keeling P.J."/>
            <person name="Gray M.W."/>
            <person name="Grigoriev I.V."/>
            <person name="Archibald J.M."/>
        </authorList>
    </citation>
    <scope>NUCLEOTIDE SEQUENCE</scope>
    <source>
        <strain evidence="11 13">CCMP2712</strain>
    </source>
</reference>
<accession>L1JNX6</accession>
<evidence type="ECO:0000256" key="2">
    <source>
        <dbReference type="ARBA" id="ARBA00001946"/>
    </source>
</evidence>
<evidence type="ECO:0000313" key="12">
    <source>
        <dbReference type="EnsemblProtists" id="EKX50167"/>
    </source>
</evidence>
<reference evidence="13" key="2">
    <citation type="submission" date="2012-11" db="EMBL/GenBank/DDBJ databases">
        <authorList>
            <person name="Kuo A."/>
            <person name="Curtis B.A."/>
            <person name="Tanifuji G."/>
            <person name="Burki F."/>
            <person name="Gruber A."/>
            <person name="Irimia M."/>
            <person name="Maruyama S."/>
            <person name="Arias M.C."/>
            <person name="Ball S.G."/>
            <person name="Gile G.H."/>
            <person name="Hirakawa Y."/>
            <person name="Hopkins J.F."/>
            <person name="Rensing S.A."/>
            <person name="Schmutz J."/>
            <person name="Symeonidi A."/>
            <person name="Elias M."/>
            <person name="Eveleigh R.J."/>
            <person name="Herman E.K."/>
            <person name="Klute M.J."/>
            <person name="Nakayama T."/>
            <person name="Obornik M."/>
            <person name="Reyes-Prieto A."/>
            <person name="Armbrust E.V."/>
            <person name="Aves S.J."/>
            <person name="Beiko R.G."/>
            <person name="Coutinho P."/>
            <person name="Dacks J.B."/>
            <person name="Durnford D.G."/>
            <person name="Fast N.M."/>
            <person name="Green B.R."/>
            <person name="Grisdale C."/>
            <person name="Hempe F."/>
            <person name="Henrissat B."/>
            <person name="Hoppner M.P."/>
            <person name="Ishida K.-I."/>
            <person name="Kim E."/>
            <person name="Koreny L."/>
            <person name="Kroth P.G."/>
            <person name="Liu Y."/>
            <person name="Malik S.-B."/>
            <person name="Maier U.G."/>
            <person name="McRose D."/>
            <person name="Mock T."/>
            <person name="Neilson J.A."/>
            <person name="Onodera N.T."/>
            <person name="Poole A.M."/>
            <person name="Pritham E.J."/>
            <person name="Richards T.A."/>
            <person name="Rocap G."/>
            <person name="Roy S.W."/>
            <person name="Sarai C."/>
            <person name="Schaack S."/>
            <person name="Shirato S."/>
            <person name="Slamovits C.H."/>
            <person name="Spencer D.F."/>
            <person name="Suzuki S."/>
            <person name="Worden A.Z."/>
            <person name="Zauner S."/>
            <person name="Barry K."/>
            <person name="Bell C."/>
            <person name="Bharti A.K."/>
            <person name="Crow J.A."/>
            <person name="Grimwood J."/>
            <person name="Kramer R."/>
            <person name="Lindquist E."/>
            <person name="Lucas S."/>
            <person name="Salamov A."/>
            <person name="McFadden G.I."/>
            <person name="Lane C.E."/>
            <person name="Keeling P.J."/>
            <person name="Gray M.W."/>
            <person name="Grigoriev I.V."/>
            <person name="Archibald J.M."/>
        </authorList>
    </citation>
    <scope>NUCLEOTIDE SEQUENCE</scope>
    <source>
        <strain evidence="13">CCMP2712</strain>
    </source>
</reference>
<feature type="region of interest" description="Disordered" evidence="8">
    <location>
        <begin position="281"/>
        <end position="337"/>
    </location>
</feature>
<dbReference type="Pfam" id="PF22600">
    <property type="entry name" value="MTPAP-like_central"/>
    <property type="match status" value="1"/>
</dbReference>
<keyword evidence="5" id="KW-0808">Transferase</keyword>
<feature type="compositionally biased region" description="Basic and acidic residues" evidence="8">
    <location>
        <begin position="743"/>
        <end position="752"/>
    </location>
</feature>
<dbReference type="AlphaFoldDB" id="L1JNX6"/>
<dbReference type="InterPro" id="IPR043519">
    <property type="entry name" value="NT_sf"/>
</dbReference>
<dbReference type="InterPro" id="IPR054708">
    <property type="entry name" value="MTPAP-like_central"/>
</dbReference>
<dbReference type="Gene3D" id="3.30.460.10">
    <property type="entry name" value="Beta Polymerase, domain 2"/>
    <property type="match status" value="1"/>
</dbReference>
<evidence type="ECO:0000256" key="7">
    <source>
        <dbReference type="ARBA" id="ARBA00022842"/>
    </source>
</evidence>
<feature type="domain" description="Poly(A) RNA polymerase mitochondrial-like central palm" evidence="10">
    <location>
        <begin position="387"/>
        <end position="533"/>
    </location>
</feature>
<dbReference type="eggNOG" id="KOG2277">
    <property type="taxonomic scope" value="Eukaryota"/>
</dbReference>
<evidence type="ECO:0000256" key="8">
    <source>
        <dbReference type="SAM" id="MobiDB-lite"/>
    </source>
</evidence>
<dbReference type="OrthoDB" id="407432at2759"/>
<dbReference type="EnsemblProtists" id="EKX50167">
    <property type="protein sequence ID" value="EKX50167"/>
    <property type="gene ID" value="GUITHDRAFT_103980"/>
</dbReference>
<dbReference type="Pfam" id="PF03828">
    <property type="entry name" value="PAP_assoc"/>
    <property type="match status" value="1"/>
</dbReference>
<dbReference type="SUPFAM" id="SSF81631">
    <property type="entry name" value="PAP/OAS1 substrate-binding domain"/>
    <property type="match status" value="1"/>
</dbReference>
<evidence type="ECO:0000256" key="1">
    <source>
        <dbReference type="ARBA" id="ARBA00001936"/>
    </source>
</evidence>
<evidence type="ECO:0000313" key="13">
    <source>
        <dbReference type="Proteomes" id="UP000011087"/>
    </source>
</evidence>
<proteinExistence type="predicted"/>
<protein>
    <submittedName>
        <fullName evidence="11 12">Uncharacterized protein</fullName>
    </submittedName>
</protein>
<dbReference type="GO" id="GO:0005737">
    <property type="term" value="C:cytoplasm"/>
    <property type="evidence" value="ECO:0007669"/>
    <property type="project" value="UniProtKB-SubCell"/>
</dbReference>
<evidence type="ECO:0000256" key="5">
    <source>
        <dbReference type="ARBA" id="ARBA00022679"/>
    </source>
</evidence>
<comment type="cofactor">
    <cofactor evidence="2">
        <name>Mg(2+)</name>
        <dbReference type="ChEBI" id="CHEBI:18420"/>
    </cofactor>
</comment>
<gene>
    <name evidence="11" type="ORF">GUITHDRAFT_103980</name>
</gene>
<organism evidence="11">
    <name type="scientific">Guillardia theta (strain CCMP2712)</name>
    <name type="common">Cryptophyte</name>
    <dbReference type="NCBI Taxonomy" id="905079"/>
    <lineage>
        <taxon>Eukaryota</taxon>
        <taxon>Cryptophyceae</taxon>
        <taxon>Pyrenomonadales</taxon>
        <taxon>Geminigeraceae</taxon>
        <taxon>Guillardia</taxon>
    </lineage>
</organism>
<dbReference type="Gene3D" id="1.10.1410.10">
    <property type="match status" value="1"/>
</dbReference>
<dbReference type="GO" id="GO:0016779">
    <property type="term" value="F:nucleotidyltransferase activity"/>
    <property type="evidence" value="ECO:0007669"/>
    <property type="project" value="TreeGrafter"/>
</dbReference>
<dbReference type="SUPFAM" id="SSF81301">
    <property type="entry name" value="Nucleotidyltransferase"/>
    <property type="match status" value="1"/>
</dbReference>
<feature type="domain" description="PAP-associated" evidence="9">
    <location>
        <begin position="630"/>
        <end position="689"/>
    </location>
</feature>
<dbReference type="HOGENOM" id="CLU_367036_0_0_1"/>
<dbReference type="STRING" id="905079.L1JNX6"/>
<evidence type="ECO:0000259" key="10">
    <source>
        <dbReference type="Pfam" id="PF22600"/>
    </source>
</evidence>
<keyword evidence="13" id="KW-1185">Reference proteome</keyword>
<dbReference type="PANTHER" id="PTHR12271:SF40">
    <property type="entry name" value="POLY(A) RNA POLYMERASE GLD2"/>
    <property type="match status" value="1"/>
</dbReference>
<dbReference type="OMA" id="SNCDRNE"/>
<evidence type="ECO:0000256" key="3">
    <source>
        <dbReference type="ARBA" id="ARBA00004496"/>
    </source>
</evidence>
<dbReference type="PANTHER" id="PTHR12271">
    <property type="entry name" value="POLY A POLYMERASE CID PAP -RELATED"/>
    <property type="match status" value="1"/>
</dbReference>
<evidence type="ECO:0000256" key="6">
    <source>
        <dbReference type="ARBA" id="ARBA00022723"/>
    </source>
</evidence>
<dbReference type="CDD" id="cd05402">
    <property type="entry name" value="NT_PAP_TUTase"/>
    <property type="match status" value="1"/>
</dbReference>
<dbReference type="KEGG" id="gtt:GUITHDRAFT_103980"/>
<dbReference type="PaxDb" id="55529-EKX50167"/>
<feature type="region of interest" description="Disordered" evidence="8">
    <location>
        <begin position="737"/>
        <end position="760"/>
    </location>
</feature>
<evidence type="ECO:0000259" key="9">
    <source>
        <dbReference type="Pfam" id="PF03828"/>
    </source>
</evidence>
<dbReference type="GeneID" id="17307056"/>
<evidence type="ECO:0000256" key="4">
    <source>
        <dbReference type="ARBA" id="ARBA00022490"/>
    </source>
</evidence>
<reference evidence="12" key="3">
    <citation type="submission" date="2016-03" db="UniProtKB">
        <authorList>
            <consortium name="EnsemblProtists"/>
        </authorList>
    </citation>
    <scope>IDENTIFICATION</scope>
</reference>
<dbReference type="GO" id="GO:0046872">
    <property type="term" value="F:metal ion binding"/>
    <property type="evidence" value="ECO:0007669"/>
    <property type="project" value="UniProtKB-KW"/>
</dbReference>
<keyword evidence="4" id="KW-0963">Cytoplasm</keyword>
<sequence length="760" mass="85925">MERWYWMYESNSECRCPGNKEKAMSQQQLAQELVRALCKCRAPCSQSNAIASDVEIENELSPELKKEAWREMLAFMCLHSVRTGALHPDFLDVKLSVHTCPGQVGQEIQTQIMVSHPAASPFAVFCTANRNAAPRVQLMERWLMMHPIERRPFEEEAAALRGWSLAPLPMVLQQMQMQMRVQMQMQMQQRQMQGQQQMNQPRHPANMQRPGQVPVMVESNGIEHAMQRMDLSDQGRAPRAMANPGGFAQGHPTPQQLGGRVMPPWDEAAGAGATRQIQLAPHQPPANPAYPNADPNFQHAPQLQPPRNIHPATAVGTAQAHQNMAHRQPPHPQGPSLISNVELEKVYFSGPAEDSDLYLRTSLDTKPPTFCTRVMFQKVKAEDTENLSHDCIRFVAETSPPREEMVRKVSVCTSVSKIIAGSYQRSSVQMFGSSGSNLCSKGSDVDICLLIPEEEIQRNAKGQRKTARFRYFLIGLAKLLTRQGMMNVEPLPNARVPIIKFQARDGLDFSFDCDLCVNNVLACINTNLLFTYTMLDARVRPLIMCIKHWVKQRQIHNAFRGYLSSYTYSLMVIQYLQYERILPCLQNLKREEARQKNDSSFAVQCEGKEYDCYFYRNVESLAGERNNPCSLGLLLVGFFHFYSNVFSIGEGVVSIRSGRLLKKTAKGWDVPGNNKNRHVICIEDPFDVNLDLGRYVDENTVKDIEMEFARALKILQSSGRFSELCAPWTESESITERGINIQDHVDDRGSKDDAEDEADG</sequence>
<name>L1JNX6_GUITC</name>
<dbReference type="Proteomes" id="UP000011087">
    <property type="component" value="Unassembled WGS sequence"/>
</dbReference>
<feature type="region of interest" description="Disordered" evidence="8">
    <location>
        <begin position="233"/>
        <end position="267"/>
    </location>
</feature>
<dbReference type="EMBL" id="JH992979">
    <property type="protein sequence ID" value="EKX50167.1"/>
    <property type="molecule type" value="Genomic_DNA"/>
</dbReference>
<dbReference type="GO" id="GO:0031123">
    <property type="term" value="P:RNA 3'-end processing"/>
    <property type="evidence" value="ECO:0007669"/>
    <property type="project" value="TreeGrafter"/>
</dbReference>
<keyword evidence="6" id="KW-0479">Metal-binding</keyword>
<evidence type="ECO:0000313" key="11">
    <source>
        <dbReference type="EMBL" id="EKX50167.1"/>
    </source>
</evidence>
<keyword evidence="7" id="KW-0460">Magnesium</keyword>
<comment type="subcellular location">
    <subcellularLocation>
        <location evidence="3">Cytoplasm</location>
    </subcellularLocation>
</comment>